<name>A0ABT5UDP1_9GAMM</name>
<dbReference type="InterPro" id="IPR004358">
    <property type="entry name" value="Sig_transdc_His_kin-like_C"/>
</dbReference>
<keyword evidence="11 15" id="KW-1133">Transmembrane helix</keyword>
<evidence type="ECO:0000256" key="3">
    <source>
        <dbReference type="ARBA" id="ARBA00012438"/>
    </source>
</evidence>
<feature type="domain" description="Histidine kinase" evidence="16">
    <location>
        <begin position="398"/>
        <end position="619"/>
    </location>
</feature>
<keyword evidence="8" id="KW-0547">Nucleotide-binding</keyword>
<dbReference type="PANTHER" id="PTHR43065:SF46">
    <property type="entry name" value="C4-DICARBOXYLATE TRANSPORT SENSOR PROTEIN DCTB"/>
    <property type="match status" value="1"/>
</dbReference>
<dbReference type="PRINTS" id="PR00344">
    <property type="entry name" value="BCTRLSENSOR"/>
</dbReference>
<evidence type="ECO:0000256" key="6">
    <source>
        <dbReference type="ARBA" id="ARBA00022679"/>
    </source>
</evidence>
<gene>
    <name evidence="17" type="ORF">ORQ98_21185</name>
</gene>
<evidence type="ECO:0000256" key="13">
    <source>
        <dbReference type="ARBA" id="ARBA00023136"/>
    </source>
</evidence>
<keyword evidence="13 15" id="KW-0472">Membrane</keyword>
<dbReference type="InterPro" id="IPR005467">
    <property type="entry name" value="His_kinase_dom"/>
</dbReference>
<evidence type="ECO:0000256" key="8">
    <source>
        <dbReference type="ARBA" id="ARBA00022741"/>
    </source>
</evidence>
<evidence type="ECO:0000256" key="10">
    <source>
        <dbReference type="ARBA" id="ARBA00022840"/>
    </source>
</evidence>
<protein>
    <recommendedName>
        <fullName evidence="3">histidine kinase</fullName>
        <ecNumber evidence="3">2.7.13.3</ecNumber>
    </recommendedName>
</protein>
<feature type="coiled-coil region" evidence="14">
    <location>
        <begin position="352"/>
        <end position="430"/>
    </location>
</feature>
<dbReference type="PANTHER" id="PTHR43065">
    <property type="entry name" value="SENSOR HISTIDINE KINASE"/>
    <property type="match status" value="1"/>
</dbReference>
<keyword evidence="4" id="KW-1003">Cell membrane</keyword>
<evidence type="ECO:0000313" key="18">
    <source>
        <dbReference type="Proteomes" id="UP001528823"/>
    </source>
</evidence>
<evidence type="ECO:0000256" key="1">
    <source>
        <dbReference type="ARBA" id="ARBA00000085"/>
    </source>
</evidence>
<dbReference type="SUPFAM" id="SSF55874">
    <property type="entry name" value="ATPase domain of HSP90 chaperone/DNA topoisomerase II/histidine kinase"/>
    <property type="match status" value="1"/>
</dbReference>
<dbReference type="RefSeq" id="WP_274690805.1">
    <property type="nucleotide sequence ID" value="NZ_JAPMOU010000035.1"/>
</dbReference>
<dbReference type="GO" id="GO:0005524">
    <property type="term" value="F:ATP binding"/>
    <property type="evidence" value="ECO:0007669"/>
    <property type="project" value="UniProtKB-KW"/>
</dbReference>
<evidence type="ECO:0000256" key="9">
    <source>
        <dbReference type="ARBA" id="ARBA00022777"/>
    </source>
</evidence>
<dbReference type="Proteomes" id="UP001528823">
    <property type="component" value="Unassembled WGS sequence"/>
</dbReference>
<dbReference type="PIRSF" id="PIRSF036431">
    <property type="entry name" value="STHK_DctB"/>
    <property type="match status" value="1"/>
</dbReference>
<dbReference type="Pfam" id="PF02518">
    <property type="entry name" value="HATPase_c"/>
    <property type="match status" value="1"/>
</dbReference>
<evidence type="ECO:0000256" key="4">
    <source>
        <dbReference type="ARBA" id="ARBA00022475"/>
    </source>
</evidence>
<dbReference type="EMBL" id="JAPMOU010000035">
    <property type="protein sequence ID" value="MDE1464480.1"/>
    <property type="molecule type" value="Genomic_DNA"/>
</dbReference>
<feature type="transmembrane region" description="Helical" evidence="15">
    <location>
        <begin position="307"/>
        <end position="328"/>
    </location>
</feature>
<dbReference type="InterPro" id="IPR003594">
    <property type="entry name" value="HATPase_dom"/>
</dbReference>
<dbReference type="Gene3D" id="1.10.287.130">
    <property type="match status" value="1"/>
</dbReference>
<reference evidence="17 18" key="1">
    <citation type="submission" date="2022-11" db="EMBL/GenBank/DDBJ databases">
        <title>Spartinivicinus poritis sp. nov., isolated from scleractinian coral Porites lutea.</title>
        <authorList>
            <person name="Zhang G."/>
            <person name="Cai L."/>
            <person name="Wei Q."/>
        </authorList>
    </citation>
    <scope>NUCLEOTIDE SEQUENCE [LARGE SCALE GENOMIC DNA]</scope>
    <source>
        <strain evidence="17 18">A2-2</strain>
    </source>
</reference>
<accession>A0ABT5UDP1</accession>
<evidence type="ECO:0000256" key="7">
    <source>
        <dbReference type="ARBA" id="ARBA00022692"/>
    </source>
</evidence>
<dbReference type="SUPFAM" id="SSF103190">
    <property type="entry name" value="Sensory domain-like"/>
    <property type="match status" value="1"/>
</dbReference>
<dbReference type="Gene3D" id="3.30.450.20">
    <property type="entry name" value="PAS domain"/>
    <property type="match status" value="2"/>
</dbReference>
<keyword evidence="14" id="KW-0175">Coiled coil</keyword>
<dbReference type="Pfam" id="PF02743">
    <property type="entry name" value="dCache_1"/>
    <property type="match status" value="1"/>
</dbReference>
<sequence length="630" mass="70539">MKSAPNKFQQRLVVIALGSLAMLMTLLWFAQHTRDSAYITLQQQAQNELARYRITLQGILAKYESLPQLLASHPLLEAYAAQPSNQSIDQINNLFATTAALTGAANIYLLDSSGLTVAANNWSQPTSFIGRNFNYRPYFLQALQGKAGRYYAIGTTSKQRGYYFSFPIRHNQQTVAVIVVKVSLSNIESRWETAWERNQPQLVVADPDGIIFISSRSQWRFKSLQPLSMSQLRRLRQTRRYGDKTIAALALTTEPLSSIFSPATAILTIPEPDGTERQYLASHLDMPEAGWRVYILLDLASAHRDSWFTLILVATLLTLGLLVILFIIEKINNERQLREARDLLETRVMARTADLTASNERLLEEIEEREKTAAELKQTQDELIQAAKLALLGQMSAGINHELNQPLTAIQAYADNARKFLTKNRQAEAEDNLGQISLLCKKMANIIAQFKVFSRKTSGTLLPVEVINCITESLRLLDNQIKRNQIEYTVNTKLDEAFILGDAVRLEQVFVNLLSNAIQELSESTKKVITINVETSNIEKNTVETNNNQLIIQFSDSGPGITNVKKIFEPFYTTKEISLGLGLGLTISKRIIESFNGQLTATNHPAGGAVFSVELPLYKGAPTNEKESKL</sequence>
<evidence type="ECO:0000313" key="17">
    <source>
        <dbReference type="EMBL" id="MDE1464480.1"/>
    </source>
</evidence>
<dbReference type="EC" id="2.7.13.3" evidence="3"/>
<dbReference type="InterPro" id="IPR029151">
    <property type="entry name" value="Sensor-like_sf"/>
</dbReference>
<evidence type="ECO:0000259" key="16">
    <source>
        <dbReference type="PROSITE" id="PS50109"/>
    </source>
</evidence>
<dbReference type="SMART" id="SM00387">
    <property type="entry name" value="HATPase_c"/>
    <property type="match status" value="1"/>
</dbReference>
<dbReference type="Gene3D" id="3.30.565.10">
    <property type="entry name" value="Histidine kinase-like ATPase, C-terminal domain"/>
    <property type="match status" value="1"/>
</dbReference>
<dbReference type="InterPro" id="IPR033479">
    <property type="entry name" value="dCache_1"/>
</dbReference>
<comment type="catalytic activity">
    <reaction evidence="1">
        <text>ATP + protein L-histidine = ADP + protein N-phospho-L-histidine.</text>
        <dbReference type="EC" id="2.7.13.3"/>
    </reaction>
</comment>
<keyword evidence="6" id="KW-0808">Transferase</keyword>
<dbReference type="Pfam" id="PF00512">
    <property type="entry name" value="HisKA"/>
    <property type="match status" value="1"/>
</dbReference>
<evidence type="ECO:0000256" key="14">
    <source>
        <dbReference type="SAM" id="Coils"/>
    </source>
</evidence>
<dbReference type="SMART" id="SM00388">
    <property type="entry name" value="HisKA"/>
    <property type="match status" value="1"/>
</dbReference>
<dbReference type="SUPFAM" id="SSF47384">
    <property type="entry name" value="Homodimeric domain of signal transducing histidine kinase"/>
    <property type="match status" value="1"/>
</dbReference>
<keyword evidence="7 15" id="KW-0812">Transmembrane</keyword>
<evidence type="ECO:0000256" key="11">
    <source>
        <dbReference type="ARBA" id="ARBA00022989"/>
    </source>
</evidence>
<evidence type="ECO:0000256" key="15">
    <source>
        <dbReference type="SAM" id="Phobius"/>
    </source>
</evidence>
<dbReference type="InterPro" id="IPR036097">
    <property type="entry name" value="HisK_dim/P_sf"/>
</dbReference>
<comment type="subcellular location">
    <subcellularLocation>
        <location evidence="2">Cell membrane</location>
        <topology evidence="2">Multi-pass membrane protein</topology>
    </subcellularLocation>
</comment>
<evidence type="ECO:0000256" key="12">
    <source>
        <dbReference type="ARBA" id="ARBA00023012"/>
    </source>
</evidence>
<dbReference type="InterPro" id="IPR036890">
    <property type="entry name" value="HATPase_C_sf"/>
</dbReference>
<evidence type="ECO:0000256" key="2">
    <source>
        <dbReference type="ARBA" id="ARBA00004651"/>
    </source>
</evidence>
<keyword evidence="10 17" id="KW-0067">ATP-binding</keyword>
<proteinExistence type="predicted"/>
<organism evidence="17 18">
    <name type="scientific">Spartinivicinus poritis</name>
    <dbReference type="NCBI Taxonomy" id="2994640"/>
    <lineage>
        <taxon>Bacteria</taxon>
        <taxon>Pseudomonadati</taxon>
        <taxon>Pseudomonadota</taxon>
        <taxon>Gammaproteobacteria</taxon>
        <taxon>Oceanospirillales</taxon>
        <taxon>Zooshikellaceae</taxon>
        <taxon>Spartinivicinus</taxon>
    </lineage>
</organism>
<keyword evidence="9" id="KW-0418">Kinase</keyword>
<keyword evidence="5" id="KW-0597">Phosphoprotein</keyword>
<dbReference type="CDD" id="cd00075">
    <property type="entry name" value="HATPase"/>
    <property type="match status" value="1"/>
</dbReference>
<comment type="caution">
    <text evidence="17">The sequence shown here is derived from an EMBL/GenBank/DDBJ whole genome shotgun (WGS) entry which is preliminary data.</text>
</comment>
<dbReference type="PROSITE" id="PS50109">
    <property type="entry name" value="HIS_KIN"/>
    <property type="match status" value="1"/>
</dbReference>
<evidence type="ECO:0000256" key="5">
    <source>
        <dbReference type="ARBA" id="ARBA00022553"/>
    </source>
</evidence>
<dbReference type="CDD" id="cd00082">
    <property type="entry name" value="HisKA"/>
    <property type="match status" value="1"/>
</dbReference>
<feature type="transmembrane region" description="Helical" evidence="15">
    <location>
        <begin position="12"/>
        <end position="30"/>
    </location>
</feature>
<dbReference type="InterPro" id="IPR017055">
    <property type="entry name" value="Sig_transdc_His_kinase_DctB"/>
</dbReference>
<keyword evidence="18" id="KW-1185">Reference proteome</keyword>
<dbReference type="InterPro" id="IPR003661">
    <property type="entry name" value="HisK_dim/P_dom"/>
</dbReference>
<keyword evidence="12" id="KW-0902">Two-component regulatory system</keyword>